<gene>
    <name evidence="2" type="ORF">EJ08DRAFT_728952</name>
</gene>
<accession>A0A9P4U4V2</accession>
<feature type="compositionally biased region" description="Basic and acidic residues" evidence="1">
    <location>
        <begin position="75"/>
        <end position="95"/>
    </location>
</feature>
<dbReference type="Proteomes" id="UP000800235">
    <property type="component" value="Unassembled WGS sequence"/>
</dbReference>
<organism evidence="2 3">
    <name type="scientific">Tothia fuscella</name>
    <dbReference type="NCBI Taxonomy" id="1048955"/>
    <lineage>
        <taxon>Eukaryota</taxon>
        <taxon>Fungi</taxon>
        <taxon>Dikarya</taxon>
        <taxon>Ascomycota</taxon>
        <taxon>Pezizomycotina</taxon>
        <taxon>Dothideomycetes</taxon>
        <taxon>Pleosporomycetidae</taxon>
        <taxon>Venturiales</taxon>
        <taxon>Cylindrosympodiaceae</taxon>
        <taxon>Tothia</taxon>
    </lineage>
</organism>
<proteinExistence type="predicted"/>
<dbReference type="OrthoDB" id="2121326at2759"/>
<dbReference type="EMBL" id="MU007010">
    <property type="protein sequence ID" value="KAF2436433.1"/>
    <property type="molecule type" value="Genomic_DNA"/>
</dbReference>
<evidence type="ECO:0000313" key="2">
    <source>
        <dbReference type="EMBL" id="KAF2436433.1"/>
    </source>
</evidence>
<feature type="region of interest" description="Disordered" evidence="1">
    <location>
        <begin position="1"/>
        <end position="37"/>
    </location>
</feature>
<feature type="compositionally biased region" description="Polar residues" evidence="1">
    <location>
        <begin position="1"/>
        <end position="13"/>
    </location>
</feature>
<comment type="caution">
    <text evidence="2">The sequence shown here is derived from an EMBL/GenBank/DDBJ whole genome shotgun (WGS) entry which is preliminary data.</text>
</comment>
<protein>
    <submittedName>
        <fullName evidence="2">Uncharacterized protein</fullName>
    </submittedName>
</protein>
<evidence type="ECO:0000256" key="1">
    <source>
        <dbReference type="SAM" id="MobiDB-lite"/>
    </source>
</evidence>
<dbReference type="AlphaFoldDB" id="A0A9P4U4V2"/>
<keyword evidence="3" id="KW-1185">Reference proteome</keyword>
<sequence>MTSNASSSGSYVQDSDVKDADTATPPTQPQPPPATSITETITRFATLYLTTFFSLDPYTAARRSPHSVPAPSIPDHLRPAGRDYGEGEGIGRRLDPGGPWSRQGRIQNDGRNITIPAGCKTCKYNAMPTIGG</sequence>
<evidence type="ECO:0000313" key="3">
    <source>
        <dbReference type="Proteomes" id="UP000800235"/>
    </source>
</evidence>
<name>A0A9P4U4V2_9PEZI</name>
<reference evidence="2" key="1">
    <citation type="journal article" date="2020" name="Stud. Mycol.">
        <title>101 Dothideomycetes genomes: a test case for predicting lifestyles and emergence of pathogens.</title>
        <authorList>
            <person name="Haridas S."/>
            <person name="Albert R."/>
            <person name="Binder M."/>
            <person name="Bloem J."/>
            <person name="Labutti K."/>
            <person name="Salamov A."/>
            <person name="Andreopoulos B."/>
            <person name="Baker S."/>
            <person name="Barry K."/>
            <person name="Bills G."/>
            <person name="Bluhm B."/>
            <person name="Cannon C."/>
            <person name="Castanera R."/>
            <person name="Culley D."/>
            <person name="Daum C."/>
            <person name="Ezra D."/>
            <person name="Gonzalez J."/>
            <person name="Henrissat B."/>
            <person name="Kuo A."/>
            <person name="Liang C."/>
            <person name="Lipzen A."/>
            <person name="Lutzoni F."/>
            <person name="Magnuson J."/>
            <person name="Mondo S."/>
            <person name="Nolan M."/>
            <person name="Ohm R."/>
            <person name="Pangilinan J."/>
            <person name="Park H.-J."/>
            <person name="Ramirez L."/>
            <person name="Alfaro M."/>
            <person name="Sun H."/>
            <person name="Tritt A."/>
            <person name="Yoshinaga Y."/>
            <person name="Zwiers L.-H."/>
            <person name="Turgeon B."/>
            <person name="Goodwin S."/>
            <person name="Spatafora J."/>
            <person name="Crous P."/>
            <person name="Grigoriev I."/>
        </authorList>
    </citation>
    <scope>NUCLEOTIDE SEQUENCE</scope>
    <source>
        <strain evidence="2">CBS 130266</strain>
    </source>
</reference>
<feature type="region of interest" description="Disordered" evidence="1">
    <location>
        <begin position="62"/>
        <end position="103"/>
    </location>
</feature>